<dbReference type="InterPro" id="IPR029440">
    <property type="entry name" value="DRC1_C"/>
</dbReference>
<keyword evidence="3" id="KW-1185">Reference proteome</keyword>
<reference evidence="2" key="1">
    <citation type="journal article" date="2023" name="IScience">
        <title>Live-bearing cockroach genome reveals convergent evolutionary mechanisms linked to viviparity in insects and beyond.</title>
        <authorList>
            <person name="Fouks B."/>
            <person name="Harrison M.C."/>
            <person name="Mikhailova A.A."/>
            <person name="Marchal E."/>
            <person name="English S."/>
            <person name="Carruthers M."/>
            <person name="Jennings E.C."/>
            <person name="Chiamaka E.L."/>
            <person name="Frigard R.A."/>
            <person name="Pippel M."/>
            <person name="Attardo G.M."/>
            <person name="Benoit J.B."/>
            <person name="Bornberg-Bauer E."/>
            <person name="Tobe S.S."/>
        </authorList>
    </citation>
    <scope>NUCLEOTIDE SEQUENCE</scope>
    <source>
        <strain evidence="2">Stay&amp;Tobe</strain>
    </source>
</reference>
<evidence type="ECO:0000259" key="1">
    <source>
        <dbReference type="Pfam" id="PF14775"/>
    </source>
</evidence>
<sequence length="49" mass="5979">MIGLQRYYNILEDRHLLNVETEQLRKQNAELRRLLQVYIQVMCVICETQ</sequence>
<evidence type="ECO:0000313" key="2">
    <source>
        <dbReference type="EMBL" id="KAJ9601344.1"/>
    </source>
</evidence>
<proteinExistence type="predicted"/>
<accession>A0AAD8ALH6</accession>
<dbReference type="AlphaFoldDB" id="A0AAD8ALH6"/>
<dbReference type="Proteomes" id="UP001233999">
    <property type="component" value="Unassembled WGS sequence"/>
</dbReference>
<dbReference type="EMBL" id="JASPKZ010000021">
    <property type="protein sequence ID" value="KAJ9601344.1"/>
    <property type="molecule type" value="Genomic_DNA"/>
</dbReference>
<dbReference type="Pfam" id="PF14775">
    <property type="entry name" value="NYD-SP28_assoc"/>
    <property type="match status" value="1"/>
</dbReference>
<comment type="caution">
    <text evidence="2">The sequence shown here is derived from an EMBL/GenBank/DDBJ whole genome shotgun (WGS) entry which is preliminary data.</text>
</comment>
<protein>
    <recommendedName>
        <fullName evidence="1">Dynein regulatory complex protein 1 C-terminal domain-containing protein</fullName>
    </recommendedName>
</protein>
<reference evidence="2" key="2">
    <citation type="submission" date="2023-05" db="EMBL/GenBank/DDBJ databases">
        <authorList>
            <person name="Fouks B."/>
        </authorList>
    </citation>
    <scope>NUCLEOTIDE SEQUENCE</scope>
    <source>
        <strain evidence="2">Stay&amp;Tobe</strain>
        <tissue evidence="2">Testes</tissue>
    </source>
</reference>
<gene>
    <name evidence="2" type="ORF">L9F63_000482</name>
</gene>
<feature type="domain" description="Dynein regulatory complex protein 1 C-terminal" evidence="1">
    <location>
        <begin position="2"/>
        <end position="39"/>
    </location>
</feature>
<name>A0AAD8ALH6_DIPPU</name>
<organism evidence="2 3">
    <name type="scientific">Diploptera punctata</name>
    <name type="common">Pacific beetle cockroach</name>
    <dbReference type="NCBI Taxonomy" id="6984"/>
    <lineage>
        <taxon>Eukaryota</taxon>
        <taxon>Metazoa</taxon>
        <taxon>Ecdysozoa</taxon>
        <taxon>Arthropoda</taxon>
        <taxon>Hexapoda</taxon>
        <taxon>Insecta</taxon>
        <taxon>Pterygota</taxon>
        <taxon>Neoptera</taxon>
        <taxon>Polyneoptera</taxon>
        <taxon>Dictyoptera</taxon>
        <taxon>Blattodea</taxon>
        <taxon>Blaberoidea</taxon>
        <taxon>Blaberidae</taxon>
        <taxon>Diplopterinae</taxon>
        <taxon>Diploptera</taxon>
    </lineage>
</organism>
<evidence type="ECO:0000313" key="3">
    <source>
        <dbReference type="Proteomes" id="UP001233999"/>
    </source>
</evidence>